<dbReference type="InterPro" id="IPR040771">
    <property type="entry name" value="TLP1_add_C"/>
</dbReference>
<dbReference type="SUPFAM" id="SSF53901">
    <property type="entry name" value="Thiolase-like"/>
    <property type="match status" value="2"/>
</dbReference>
<name>A0A6J6VRZ8_9ZZZZ</name>
<dbReference type="PANTHER" id="PTHR18919">
    <property type="entry name" value="ACETYL-COA C-ACYLTRANSFERASE"/>
    <property type="match status" value="1"/>
</dbReference>
<comment type="similarity">
    <text evidence="1">Belongs to the thiolase-like superfamily. Thiolase family.</text>
</comment>
<protein>
    <submittedName>
        <fullName evidence="5">Unannotated protein</fullName>
    </submittedName>
</protein>
<dbReference type="AlphaFoldDB" id="A0A6J6VRZ8"/>
<dbReference type="InterPro" id="IPR016039">
    <property type="entry name" value="Thiolase-like"/>
</dbReference>
<organism evidence="5">
    <name type="scientific">freshwater metagenome</name>
    <dbReference type="NCBI Taxonomy" id="449393"/>
    <lineage>
        <taxon>unclassified sequences</taxon>
        <taxon>metagenomes</taxon>
        <taxon>ecological metagenomes</taxon>
    </lineage>
</organism>
<gene>
    <name evidence="5" type="ORF">UFOPK2921_00390</name>
    <name evidence="6" type="ORF">UFOPK4422_01162</name>
</gene>
<accession>A0A6J6VRZ8</accession>
<feature type="domain" description="Thiolase-like protein type 1 additional C-terminal" evidence="4">
    <location>
        <begin position="411"/>
        <end position="487"/>
    </location>
</feature>
<keyword evidence="3" id="KW-0012">Acyltransferase</keyword>
<sequence length="496" mass="53787">MMSLDPRTPVIVGVGQQLQRIDNPLEALTPVAFIANAIREASKDAGLSAVPNVDSLRVISFLSWRYRDPARFIAAELGITTAETVASSMGGNSTQSMVNATALDIQSGTCDIVILCGGETSRTRKRARAADIELPWPIVDEDVKPDRIMGEELVMNHEYELSRRIVAPIQIYPIFESAIRAQSGRTFDEHNQHLGKLWSNFSKVAEQNPYAWIRKSLTPQEVITTGPHNRMIGAPYTKVMNSNNDVDQSAAIIMCSVATAQRLGISRDKWVFPIAGTDCHEHKYVSERDTFADTPAIKLGGKIVLDLAEASIKDIDIIDLYSCFPSAVQLGAASLGLSTDQQLTRTGGLSFAGGPWNNYVMHAIATVVGELRSRPGEKGLIWANGGYTTKHAFGVYSTNPPTSGFKHAYPQDQVDSLPRRTVVDVGRSQGPVTIEAYTVMHGREGNPERTIAACLLPGGERAWGISDDSDVTTAMCTGEWVGRAAKLDGSGTLLVS</sequence>
<dbReference type="GO" id="GO:0016746">
    <property type="term" value="F:acyltransferase activity"/>
    <property type="evidence" value="ECO:0007669"/>
    <property type="project" value="UniProtKB-KW"/>
</dbReference>
<dbReference type="EMBL" id="CAEZZV010000032">
    <property type="protein sequence ID" value="CAB4773377.1"/>
    <property type="molecule type" value="Genomic_DNA"/>
</dbReference>
<dbReference type="Pfam" id="PF18313">
    <property type="entry name" value="TLP1_add_C"/>
    <property type="match status" value="1"/>
</dbReference>
<keyword evidence="2" id="KW-0808">Transferase</keyword>
<evidence type="ECO:0000313" key="5">
    <source>
        <dbReference type="EMBL" id="CAB4773377.1"/>
    </source>
</evidence>
<evidence type="ECO:0000256" key="3">
    <source>
        <dbReference type="ARBA" id="ARBA00023315"/>
    </source>
</evidence>
<evidence type="ECO:0000259" key="4">
    <source>
        <dbReference type="Pfam" id="PF18313"/>
    </source>
</evidence>
<evidence type="ECO:0000313" key="6">
    <source>
        <dbReference type="EMBL" id="CAB5128330.1"/>
    </source>
</evidence>
<dbReference type="Gene3D" id="3.40.47.10">
    <property type="match status" value="1"/>
</dbReference>
<evidence type="ECO:0000256" key="2">
    <source>
        <dbReference type="ARBA" id="ARBA00022679"/>
    </source>
</evidence>
<dbReference type="Gene3D" id="2.40.50.840">
    <property type="match status" value="1"/>
</dbReference>
<reference evidence="5" key="1">
    <citation type="submission" date="2020-05" db="EMBL/GenBank/DDBJ databases">
        <authorList>
            <person name="Chiriac C."/>
            <person name="Salcher M."/>
            <person name="Ghai R."/>
            <person name="Kavagutti S V."/>
        </authorList>
    </citation>
    <scope>NUCLEOTIDE SEQUENCE</scope>
</reference>
<evidence type="ECO:0000256" key="1">
    <source>
        <dbReference type="ARBA" id="ARBA00010982"/>
    </source>
</evidence>
<proteinExistence type="inferred from homology"/>
<dbReference type="PANTHER" id="PTHR18919:SF139">
    <property type="entry name" value="THIOLASE-LIKE PROTEIN TYPE 1 ADDITIONAL C-TERMINAL DOMAIN-CONTAINING PROTEIN"/>
    <property type="match status" value="1"/>
</dbReference>
<dbReference type="EMBL" id="CAFBRX010000124">
    <property type="protein sequence ID" value="CAB5128330.1"/>
    <property type="molecule type" value="Genomic_DNA"/>
</dbReference>